<proteinExistence type="predicted"/>
<protein>
    <submittedName>
        <fullName evidence="1">Uncharacterized protein</fullName>
    </submittedName>
</protein>
<dbReference type="STRING" id="553219.CAMSH0001_1231"/>
<evidence type="ECO:0000313" key="1">
    <source>
        <dbReference type="EMBL" id="EET80470.1"/>
    </source>
</evidence>
<comment type="caution">
    <text evidence="1">The sequence shown here is derived from an EMBL/GenBank/DDBJ whole genome shotgun (WGS) entry which is preliminary data.</text>
</comment>
<dbReference type="OrthoDB" id="9842414at2"/>
<dbReference type="AlphaFoldDB" id="C6RDS3"/>
<gene>
    <name evidence="1" type="ORF">CAMSH0001_1231</name>
</gene>
<keyword evidence="2" id="KW-1185">Reference proteome</keyword>
<dbReference type="eggNOG" id="ENOG5032NTN">
    <property type="taxonomic scope" value="Bacteria"/>
</dbReference>
<accession>C6RDS3</accession>
<organism evidence="1 2">
    <name type="scientific">Campylobacter showae RM3277</name>
    <dbReference type="NCBI Taxonomy" id="553219"/>
    <lineage>
        <taxon>Bacteria</taxon>
        <taxon>Pseudomonadati</taxon>
        <taxon>Campylobacterota</taxon>
        <taxon>Epsilonproteobacteria</taxon>
        <taxon>Campylobacterales</taxon>
        <taxon>Campylobacteraceae</taxon>
        <taxon>Campylobacter</taxon>
    </lineage>
</organism>
<evidence type="ECO:0000313" key="2">
    <source>
        <dbReference type="Proteomes" id="UP000003107"/>
    </source>
</evidence>
<reference evidence="1 2" key="1">
    <citation type="submission" date="2009-07" db="EMBL/GenBank/DDBJ databases">
        <authorList>
            <person name="Madupu R."/>
            <person name="Sebastian Y."/>
            <person name="Durkin A.S."/>
            <person name="Torralba M."/>
            <person name="Methe B."/>
            <person name="Sutton G.G."/>
            <person name="Strausberg R.L."/>
            <person name="Nelson K.E."/>
        </authorList>
    </citation>
    <scope>NUCLEOTIDE SEQUENCE [LARGE SCALE GENOMIC DNA]</scope>
    <source>
        <strain evidence="1 2">RM3277</strain>
    </source>
</reference>
<dbReference type="EMBL" id="ACVQ01000008">
    <property type="protein sequence ID" value="EET80470.1"/>
    <property type="molecule type" value="Genomic_DNA"/>
</dbReference>
<name>C6RDS3_9BACT</name>
<dbReference type="Proteomes" id="UP000003107">
    <property type="component" value="Unassembled WGS sequence"/>
</dbReference>
<sequence length="85" mass="9804">MRTHAGRDPHQIYAACSRKNQNLKREILQIYRQKTGRFADENFIINLARGAGNFDAQKDENDQICAQDKIKFSAQNSFKFNQKAA</sequence>